<accession>M4BXA3</accession>
<feature type="region of interest" description="Disordered" evidence="5">
    <location>
        <begin position="1"/>
        <end position="47"/>
    </location>
</feature>
<evidence type="ECO:0000256" key="5">
    <source>
        <dbReference type="SAM" id="MobiDB-lite"/>
    </source>
</evidence>
<dbReference type="PANTHER" id="PTHR33657">
    <property type="entry name" value="DOMAIN PROTEIN, PUTATIVE (AFU_ORTHOLOGUE AFUA_5G00600)-RELATED"/>
    <property type="match status" value="1"/>
</dbReference>
<name>M4BXA3_HYAAE</name>
<dbReference type="VEuPathDB" id="FungiDB:HpaG811184"/>
<keyword evidence="7" id="KW-1185">Reference proteome</keyword>
<evidence type="ECO:0000313" key="6">
    <source>
        <dbReference type="EnsemblProtists" id="HpaP811184"/>
    </source>
</evidence>
<dbReference type="PANTHER" id="PTHR33657:SF8">
    <property type="entry name" value="DOMAIN PROTEIN, PUTATIVE (AFU_ORTHOLOGUE AFUA_5G00600)-RELATED"/>
    <property type="match status" value="1"/>
</dbReference>
<proteinExistence type="inferred from homology"/>
<evidence type="ECO:0000256" key="4">
    <source>
        <dbReference type="ARBA" id="ARBA00023026"/>
    </source>
</evidence>
<protein>
    <submittedName>
        <fullName evidence="6">Uncharacterized protein</fullName>
    </submittedName>
</protein>
<dbReference type="InterPro" id="IPR008701">
    <property type="entry name" value="NPP1"/>
</dbReference>
<dbReference type="Proteomes" id="UP000011713">
    <property type="component" value="Unassembled WGS sequence"/>
</dbReference>
<evidence type="ECO:0000256" key="3">
    <source>
        <dbReference type="ARBA" id="ARBA00022525"/>
    </source>
</evidence>
<dbReference type="EnsemblProtists" id="HpaT811184">
    <property type="protein sequence ID" value="HpaP811184"/>
    <property type="gene ID" value="HpaG811184"/>
</dbReference>
<dbReference type="Pfam" id="PF05630">
    <property type="entry name" value="NPP1"/>
    <property type="match status" value="1"/>
</dbReference>
<comment type="subcellular location">
    <subcellularLocation>
        <location evidence="1">Secreted</location>
    </subcellularLocation>
</comment>
<organism evidence="6 7">
    <name type="scientific">Hyaloperonospora arabidopsidis (strain Emoy2)</name>
    <name type="common">Downy mildew agent</name>
    <name type="synonym">Peronospora arabidopsidis</name>
    <dbReference type="NCBI Taxonomy" id="559515"/>
    <lineage>
        <taxon>Eukaryota</taxon>
        <taxon>Sar</taxon>
        <taxon>Stramenopiles</taxon>
        <taxon>Oomycota</taxon>
        <taxon>Peronosporomycetes</taxon>
        <taxon>Peronosporales</taxon>
        <taxon>Peronosporaceae</taxon>
        <taxon>Hyaloperonospora</taxon>
    </lineage>
</organism>
<dbReference type="HOGENOM" id="CLU_2255340_0_0_1"/>
<dbReference type="GO" id="GO:0005576">
    <property type="term" value="C:extracellular region"/>
    <property type="evidence" value="ECO:0007669"/>
    <property type="project" value="UniProtKB-SubCell"/>
</dbReference>
<dbReference type="STRING" id="559515.M4BXA3"/>
<evidence type="ECO:0000256" key="2">
    <source>
        <dbReference type="ARBA" id="ARBA00009520"/>
    </source>
</evidence>
<evidence type="ECO:0000256" key="1">
    <source>
        <dbReference type="ARBA" id="ARBA00004613"/>
    </source>
</evidence>
<dbReference type="AlphaFoldDB" id="M4BXA3"/>
<evidence type="ECO:0000313" key="7">
    <source>
        <dbReference type="Proteomes" id="UP000011713"/>
    </source>
</evidence>
<keyword evidence="3" id="KW-0964">Secreted</keyword>
<dbReference type="EMBL" id="JH598019">
    <property type="status" value="NOT_ANNOTATED_CDS"/>
    <property type="molecule type" value="Genomic_DNA"/>
</dbReference>
<keyword evidence="4" id="KW-0843">Virulence</keyword>
<comment type="similarity">
    <text evidence="2">Belongs to the Necrosis inducing protein (NPP1) family.</text>
</comment>
<reference evidence="7" key="1">
    <citation type="journal article" date="2010" name="Science">
        <title>Signatures of adaptation to obligate biotrophy in the Hyaloperonospora arabidopsidis genome.</title>
        <authorList>
            <person name="Baxter L."/>
            <person name="Tripathy S."/>
            <person name="Ishaque N."/>
            <person name="Boot N."/>
            <person name="Cabral A."/>
            <person name="Kemen E."/>
            <person name="Thines M."/>
            <person name="Ah-Fong A."/>
            <person name="Anderson R."/>
            <person name="Badejoko W."/>
            <person name="Bittner-Eddy P."/>
            <person name="Boore J.L."/>
            <person name="Chibucos M.C."/>
            <person name="Coates M."/>
            <person name="Dehal P."/>
            <person name="Delehaunty K."/>
            <person name="Dong S."/>
            <person name="Downton P."/>
            <person name="Dumas B."/>
            <person name="Fabro G."/>
            <person name="Fronick C."/>
            <person name="Fuerstenberg S.I."/>
            <person name="Fulton L."/>
            <person name="Gaulin E."/>
            <person name="Govers F."/>
            <person name="Hughes L."/>
            <person name="Humphray S."/>
            <person name="Jiang R.H."/>
            <person name="Judelson H."/>
            <person name="Kamoun S."/>
            <person name="Kyung K."/>
            <person name="Meijer H."/>
            <person name="Minx P."/>
            <person name="Morris P."/>
            <person name="Nelson J."/>
            <person name="Phuntumart V."/>
            <person name="Qutob D."/>
            <person name="Rehmany A."/>
            <person name="Rougon-Cardoso A."/>
            <person name="Ryden P."/>
            <person name="Torto-Alalibo T."/>
            <person name="Studholme D."/>
            <person name="Wang Y."/>
            <person name="Win J."/>
            <person name="Wood J."/>
            <person name="Clifton S.W."/>
            <person name="Rogers J."/>
            <person name="Van den Ackerveken G."/>
            <person name="Jones J.D."/>
            <person name="McDowell J.M."/>
            <person name="Beynon J."/>
            <person name="Tyler B.M."/>
        </authorList>
    </citation>
    <scope>NUCLEOTIDE SEQUENCE [LARGE SCALE GENOMIC DNA]</scope>
    <source>
        <strain evidence="7">Emoy2</strain>
    </source>
</reference>
<dbReference type="InParanoid" id="M4BXA3"/>
<sequence length="104" mass="11212">MTGSMSSFGIDNPELENPKTLAVSTSAHDGYSFQEPPDPASIGCSKSGDYQDLITWEQMSEKAHRALNAVDSGVAHAPFNDGAVEHKLARVWPFGSKNSTDERS</sequence>
<reference evidence="6" key="2">
    <citation type="submission" date="2015-06" db="UniProtKB">
        <authorList>
            <consortium name="EnsemblProtists"/>
        </authorList>
    </citation>
    <scope>IDENTIFICATION</scope>
    <source>
        <strain evidence="6">Emoy2</strain>
    </source>
</reference>